<accession>A0A0J7I0D9</accession>
<dbReference type="Proteomes" id="UP000036261">
    <property type="component" value="Unassembled WGS sequence"/>
</dbReference>
<dbReference type="RefSeq" id="WP_048508308.1">
    <property type="nucleotide sequence ID" value="NZ_LFND01000007.1"/>
</dbReference>
<name>A0A0J7I0D9_9FLAO</name>
<evidence type="ECO:0000313" key="2">
    <source>
        <dbReference type="Proteomes" id="UP000036261"/>
    </source>
</evidence>
<comment type="caution">
    <text evidence="1">The sequence shown here is derived from an EMBL/GenBank/DDBJ whole genome shotgun (WGS) entry which is preliminary data.</text>
</comment>
<dbReference type="PATRIC" id="fig|558151.6.peg.4039"/>
<proteinExistence type="predicted"/>
<evidence type="ECO:0000313" key="1">
    <source>
        <dbReference type="EMBL" id="KMQ59256.1"/>
    </source>
</evidence>
<protein>
    <submittedName>
        <fullName evidence="1">Uncharacterized protein</fullName>
    </submittedName>
</protein>
<organism evidence="1 2">
    <name type="scientific">Chryseobacterium angstadtii</name>
    <dbReference type="NCBI Taxonomy" id="558151"/>
    <lineage>
        <taxon>Bacteria</taxon>
        <taxon>Pseudomonadati</taxon>
        <taxon>Bacteroidota</taxon>
        <taxon>Flavobacteriia</taxon>
        <taxon>Flavobacteriales</taxon>
        <taxon>Weeksellaceae</taxon>
        <taxon>Chryseobacterium group</taxon>
        <taxon>Chryseobacterium</taxon>
    </lineage>
</organism>
<reference evidence="1 2" key="1">
    <citation type="journal article" date="2013" name="Int. J. Syst. Evol. Microbiol.">
        <title>Chryseobacterium angstadtii sp. nov., isolated from a newt tank.</title>
        <authorList>
            <person name="Kirk K.E."/>
            <person name="Hoffman J.A."/>
            <person name="Smith K.A."/>
            <person name="Strahan B.L."/>
            <person name="Failor K.C."/>
            <person name="Krebs J.E."/>
            <person name="Gale A.N."/>
            <person name="Do T.D."/>
            <person name="Sontag T.C."/>
            <person name="Batties A.M."/>
            <person name="Mistiszyn K."/>
            <person name="Newman J.D."/>
        </authorList>
    </citation>
    <scope>NUCLEOTIDE SEQUENCE [LARGE SCALE GENOMIC DNA]</scope>
    <source>
        <strain evidence="1 2">KM</strain>
    </source>
</reference>
<dbReference type="STRING" id="558151.ACM46_19160"/>
<dbReference type="AlphaFoldDB" id="A0A0J7I0D9"/>
<sequence>MEENRVQPFQKYLSGNHLYHVENLLEVHFAETKGFHSSCKVSIQETENEDGTKNWQIEKTEDVPLPSENHFMEILHELEEKSYPISIKVDEKGSFLSAADHKKYVEEWKQKTASIQEKYQNAEIFRNFYLSALEDESTYYQNQFKEPFWNLLLFAPSYADNGGDSEESIRWNIKGIGNIDCRGNLTAEQREYGFDAFFRSESTAPEHIKEELNRKYLQRAEQYQAELTIQMEYNSPKKQYTKKKAEFILRNGDQIVYREISSMI</sequence>
<keyword evidence="2" id="KW-1185">Reference proteome</keyword>
<gene>
    <name evidence="1" type="ORF">ACM46_19160</name>
</gene>
<dbReference type="OrthoDB" id="1330036at2"/>
<dbReference type="EMBL" id="LFND01000007">
    <property type="protein sequence ID" value="KMQ59256.1"/>
    <property type="molecule type" value="Genomic_DNA"/>
</dbReference>